<dbReference type="PANTHER" id="PTHR33374">
    <property type="entry name" value="ARABINOGALACTAN PROTEIN 20"/>
    <property type="match status" value="1"/>
</dbReference>
<keyword evidence="1" id="KW-0472">Membrane</keyword>
<reference evidence="3" key="1">
    <citation type="journal article" date="2018" name="DNA Res.">
        <title>Multiple hybrid de novo genome assembly of finger millet, an orphan allotetraploid crop.</title>
        <authorList>
            <person name="Hatakeyama M."/>
            <person name="Aluri S."/>
            <person name="Balachadran M.T."/>
            <person name="Sivarajan S.R."/>
            <person name="Patrignani A."/>
            <person name="Gruter S."/>
            <person name="Poveda L."/>
            <person name="Shimizu-Inatsugi R."/>
            <person name="Baeten J."/>
            <person name="Francoijs K.J."/>
            <person name="Nataraja K.N."/>
            <person name="Reddy Y.A.N."/>
            <person name="Phadnis S."/>
            <person name="Ravikumar R.L."/>
            <person name="Schlapbach R."/>
            <person name="Sreeman S.M."/>
            <person name="Shimizu K.K."/>
        </authorList>
    </citation>
    <scope>NUCLEOTIDE SEQUENCE</scope>
</reference>
<gene>
    <name evidence="3" type="primary">ga10636</name>
    <name evidence="3" type="ORF">PR202_ga10636</name>
</gene>
<keyword evidence="2" id="KW-0732">Signal</keyword>
<feature type="signal peptide" evidence="2">
    <location>
        <begin position="1"/>
        <end position="25"/>
    </location>
</feature>
<proteinExistence type="predicted"/>
<evidence type="ECO:0000256" key="1">
    <source>
        <dbReference type="SAM" id="Phobius"/>
    </source>
</evidence>
<sequence>MATLKVYVMLFTAFFYSGLMQLSMAQEKPTAATARVVDATAIDQAVAAMSNETSKRTDKLLAESGPFSSVLSDRPNDLHVTFSNLSLQTKMAAVKAYVLLFTAFFFSGLMQLSMAQDKPAMAAARVIDTQAIDQAIPYLLMFVVLFVTYFAS</sequence>
<organism evidence="3 4">
    <name type="scientific">Eleusine coracana subsp. coracana</name>
    <dbReference type="NCBI Taxonomy" id="191504"/>
    <lineage>
        <taxon>Eukaryota</taxon>
        <taxon>Viridiplantae</taxon>
        <taxon>Streptophyta</taxon>
        <taxon>Embryophyta</taxon>
        <taxon>Tracheophyta</taxon>
        <taxon>Spermatophyta</taxon>
        <taxon>Magnoliopsida</taxon>
        <taxon>Liliopsida</taxon>
        <taxon>Poales</taxon>
        <taxon>Poaceae</taxon>
        <taxon>PACMAD clade</taxon>
        <taxon>Chloridoideae</taxon>
        <taxon>Cynodonteae</taxon>
        <taxon>Eleusininae</taxon>
        <taxon>Eleusine</taxon>
    </lineage>
</organism>
<evidence type="ECO:0000313" key="3">
    <source>
        <dbReference type="EMBL" id="GJM94025.1"/>
    </source>
</evidence>
<protein>
    <submittedName>
        <fullName evidence="3">Uncharacterized protein</fullName>
    </submittedName>
</protein>
<name>A0AAV5C7D9_ELECO</name>
<feature type="chain" id="PRO_5043585190" evidence="2">
    <location>
        <begin position="26"/>
        <end position="152"/>
    </location>
</feature>
<dbReference type="AlphaFoldDB" id="A0AAV5C7D9"/>
<feature type="transmembrane region" description="Helical" evidence="1">
    <location>
        <begin position="135"/>
        <end position="151"/>
    </location>
</feature>
<feature type="transmembrane region" description="Helical" evidence="1">
    <location>
        <begin position="96"/>
        <end position="115"/>
    </location>
</feature>
<evidence type="ECO:0000256" key="2">
    <source>
        <dbReference type="SAM" id="SignalP"/>
    </source>
</evidence>
<dbReference type="Proteomes" id="UP001054889">
    <property type="component" value="Unassembled WGS sequence"/>
</dbReference>
<keyword evidence="1" id="KW-0812">Transmembrane</keyword>
<reference evidence="3" key="2">
    <citation type="submission" date="2021-12" db="EMBL/GenBank/DDBJ databases">
        <title>Resequencing data analysis of finger millet.</title>
        <authorList>
            <person name="Hatakeyama M."/>
            <person name="Aluri S."/>
            <person name="Balachadran M.T."/>
            <person name="Sivarajan S.R."/>
            <person name="Poveda L."/>
            <person name="Shimizu-Inatsugi R."/>
            <person name="Schlapbach R."/>
            <person name="Sreeman S.M."/>
            <person name="Shimizu K.K."/>
        </authorList>
    </citation>
    <scope>NUCLEOTIDE SEQUENCE</scope>
</reference>
<evidence type="ECO:0000313" key="4">
    <source>
        <dbReference type="Proteomes" id="UP001054889"/>
    </source>
</evidence>
<comment type="caution">
    <text evidence="3">The sequence shown here is derived from an EMBL/GenBank/DDBJ whole genome shotgun (WGS) entry which is preliminary data.</text>
</comment>
<dbReference type="Pfam" id="PF06376">
    <property type="entry name" value="AGP"/>
    <property type="match status" value="1"/>
</dbReference>
<keyword evidence="1" id="KW-1133">Transmembrane helix</keyword>
<accession>A0AAV5C7D9</accession>
<dbReference type="EMBL" id="BQKI01000004">
    <property type="protein sequence ID" value="GJM94025.1"/>
    <property type="molecule type" value="Genomic_DNA"/>
</dbReference>
<keyword evidence="4" id="KW-1185">Reference proteome</keyword>
<dbReference type="InterPro" id="IPR009424">
    <property type="entry name" value="AGP16/20/22/41"/>
</dbReference>